<keyword evidence="3" id="KW-1185">Reference proteome</keyword>
<dbReference type="InterPro" id="IPR001279">
    <property type="entry name" value="Metallo-B-lactamas"/>
</dbReference>
<dbReference type="PROSITE" id="PS51257">
    <property type="entry name" value="PROKAR_LIPOPROTEIN"/>
    <property type="match status" value="1"/>
</dbReference>
<evidence type="ECO:0000259" key="1">
    <source>
        <dbReference type="SMART" id="SM00849"/>
    </source>
</evidence>
<evidence type="ECO:0000313" key="2">
    <source>
        <dbReference type="EMBL" id="MBU5675562.1"/>
    </source>
</evidence>
<accession>A0ABS6FZ90</accession>
<dbReference type="Proteomes" id="UP000779508">
    <property type="component" value="Unassembled WGS sequence"/>
</dbReference>
<dbReference type="EMBL" id="JAHLQK010000001">
    <property type="protein sequence ID" value="MBU5675562.1"/>
    <property type="molecule type" value="Genomic_DNA"/>
</dbReference>
<dbReference type="RefSeq" id="WP_216415031.1">
    <property type="nucleotide sequence ID" value="NZ_JAHLQK010000001.1"/>
</dbReference>
<dbReference type="PANTHER" id="PTHR30619">
    <property type="entry name" value="DNA INTERNALIZATION/COMPETENCE PROTEIN COMEC/REC2"/>
    <property type="match status" value="1"/>
</dbReference>
<protein>
    <submittedName>
        <fullName evidence="2">MBL fold metallo-hydrolase</fullName>
    </submittedName>
</protein>
<dbReference type="InterPro" id="IPR052159">
    <property type="entry name" value="Competence_DNA_uptake"/>
</dbReference>
<dbReference type="CDD" id="cd07731">
    <property type="entry name" value="ComA-like_MBL-fold"/>
    <property type="match status" value="1"/>
</dbReference>
<sequence>MFVKKKVSLILIISMIIILLFGCAEAGKSPIAKEEEVSPKVVDGEESVGLKVHFIDVGQGSSAFIVGADGKTMLYDAGGDDENSGRIIVDYIKEIGYEHIDVAVFTHPHADHINGAPTVFKELKVGSVYYPKATHTTRTFENFVEAVSKAGLKFKTAKAGVEIPFGETNAVLVAPISEQYENLNDYSATVKLTWEDTSVLLTGDIEKTSENEMIGSKQDLDIDLLFVPHHGSNSSTTDGFLDKTTPDYAVISSGKDNSYGHPHREVVNRLNKKNIKIYNTAEVGTVIATLDGEKIEIDTVGKKHVNDQGSNKNGSSNKVANDKIEMLDVAASISDPKPKQNSSVVLTAKVTSDGKPVEGAKVKILNHYKSKTTPYEGVTDKNGVAEISYEIGRASIDFEVKVDVTVVKDNLETKTQVSFTPQ</sequence>
<evidence type="ECO:0000313" key="3">
    <source>
        <dbReference type="Proteomes" id="UP000779508"/>
    </source>
</evidence>
<dbReference type="InterPro" id="IPR035681">
    <property type="entry name" value="ComA-like_MBL"/>
</dbReference>
<proteinExistence type="predicted"/>
<dbReference type="Pfam" id="PF00753">
    <property type="entry name" value="Lactamase_B"/>
    <property type="match status" value="1"/>
</dbReference>
<comment type="caution">
    <text evidence="2">The sequence shown here is derived from an EMBL/GenBank/DDBJ whole genome shotgun (WGS) entry which is preliminary data.</text>
</comment>
<dbReference type="PANTHER" id="PTHR30619:SF7">
    <property type="entry name" value="BETA-LACTAMASE DOMAIN PROTEIN"/>
    <property type="match status" value="1"/>
</dbReference>
<gene>
    <name evidence="2" type="ORF">KQI88_03945</name>
</gene>
<organism evidence="2 3">
    <name type="scientific">Alkaliphilus flagellatus</name>
    <dbReference type="NCBI Taxonomy" id="2841507"/>
    <lineage>
        <taxon>Bacteria</taxon>
        <taxon>Bacillati</taxon>
        <taxon>Bacillota</taxon>
        <taxon>Clostridia</taxon>
        <taxon>Peptostreptococcales</taxon>
        <taxon>Natronincolaceae</taxon>
        <taxon>Alkaliphilus</taxon>
    </lineage>
</organism>
<dbReference type="SMART" id="SM00849">
    <property type="entry name" value="Lactamase_B"/>
    <property type="match status" value="1"/>
</dbReference>
<feature type="domain" description="Metallo-beta-lactamase" evidence="1">
    <location>
        <begin position="60"/>
        <end position="255"/>
    </location>
</feature>
<name>A0ABS6FZ90_9FIRM</name>
<reference evidence="2 3" key="1">
    <citation type="submission" date="2021-06" db="EMBL/GenBank/DDBJ databases">
        <authorList>
            <person name="Sun Q."/>
            <person name="Li D."/>
        </authorList>
    </citation>
    <scope>NUCLEOTIDE SEQUENCE [LARGE SCALE GENOMIC DNA]</scope>
    <source>
        <strain evidence="2 3">MSJ-5</strain>
    </source>
</reference>